<gene>
    <name evidence="3" type="ORF">Afil01_38030</name>
</gene>
<dbReference type="EMBL" id="BSTX01000002">
    <property type="protein sequence ID" value="GLZ78996.1"/>
    <property type="molecule type" value="Genomic_DNA"/>
</dbReference>
<protein>
    <recommendedName>
        <fullName evidence="2">YcxB-like C-terminal domain-containing protein</fullName>
    </recommendedName>
</protein>
<keyword evidence="4" id="KW-1185">Reference proteome</keyword>
<keyword evidence="1" id="KW-0812">Transmembrane</keyword>
<feature type="domain" description="YcxB-like C-terminal" evidence="2">
    <location>
        <begin position="100"/>
        <end position="161"/>
    </location>
</feature>
<dbReference type="AlphaFoldDB" id="A0A9W6WAW2"/>
<keyword evidence="1" id="KW-0472">Membrane</keyword>
<dbReference type="RefSeq" id="WP_285664125.1">
    <property type="nucleotide sequence ID" value="NZ_BSTX01000002.1"/>
</dbReference>
<evidence type="ECO:0000313" key="3">
    <source>
        <dbReference type="EMBL" id="GLZ78996.1"/>
    </source>
</evidence>
<feature type="transmembrane region" description="Helical" evidence="1">
    <location>
        <begin position="55"/>
        <end position="78"/>
    </location>
</feature>
<keyword evidence="1" id="KW-1133">Transmembrane helix</keyword>
<dbReference type="Pfam" id="PF14317">
    <property type="entry name" value="YcxB"/>
    <property type="match status" value="1"/>
</dbReference>
<organism evidence="3 4">
    <name type="scientific">Actinorhabdospora filicis</name>
    <dbReference type="NCBI Taxonomy" id="1785913"/>
    <lineage>
        <taxon>Bacteria</taxon>
        <taxon>Bacillati</taxon>
        <taxon>Actinomycetota</taxon>
        <taxon>Actinomycetes</taxon>
        <taxon>Micromonosporales</taxon>
        <taxon>Micromonosporaceae</taxon>
        <taxon>Actinorhabdospora</taxon>
    </lineage>
</organism>
<accession>A0A9W6WAW2</accession>
<evidence type="ECO:0000256" key="1">
    <source>
        <dbReference type="SAM" id="Phobius"/>
    </source>
</evidence>
<name>A0A9W6WAW2_9ACTN</name>
<proteinExistence type="predicted"/>
<feature type="transmembrane region" description="Helical" evidence="1">
    <location>
        <begin position="29"/>
        <end position="49"/>
    </location>
</feature>
<dbReference type="Proteomes" id="UP001165079">
    <property type="component" value="Unassembled WGS sequence"/>
</dbReference>
<reference evidence="3" key="1">
    <citation type="submission" date="2023-03" db="EMBL/GenBank/DDBJ databases">
        <title>Actinorhabdospora filicis NBRC 111898.</title>
        <authorList>
            <person name="Ichikawa N."/>
            <person name="Sato H."/>
            <person name="Tonouchi N."/>
        </authorList>
    </citation>
    <scope>NUCLEOTIDE SEQUENCE</scope>
    <source>
        <strain evidence="3">NBRC 111898</strain>
    </source>
</reference>
<dbReference type="InterPro" id="IPR025588">
    <property type="entry name" value="YcxB-like_C"/>
</dbReference>
<evidence type="ECO:0000313" key="4">
    <source>
        <dbReference type="Proteomes" id="UP001165079"/>
    </source>
</evidence>
<evidence type="ECO:0000259" key="2">
    <source>
        <dbReference type="Pfam" id="PF14317"/>
    </source>
</evidence>
<comment type="caution">
    <text evidence="3">The sequence shown here is derived from an EMBL/GenBank/DDBJ whole genome shotgun (WGS) entry which is preliminary data.</text>
</comment>
<sequence>MLIRVHTEADLRLKKRAAKYATLKQRRKLFNYGVVSVLLAVLPLAFSPADELPSAWVIFTTGYFTLCAICLFTLLCAIRSALRKGAKNSALDTRPTQYLLTEESFGFESPGEEMSLAWTLIGEVREYHDMWLIHRWDGTQVWFLPKIGMPEPDIEEFRAFLATRHQLAAAMSAQAA</sequence>